<feature type="chain" id="PRO_5012307700" description="Secreted protein" evidence="2">
    <location>
        <begin position="18"/>
        <end position="103"/>
    </location>
</feature>
<evidence type="ECO:0000256" key="2">
    <source>
        <dbReference type="SAM" id="SignalP"/>
    </source>
</evidence>
<sequence>MAYSRGASIVVFAAVLAFPFPAKRDLCCGKSVGFAMLASAFRPPLQRQIAITNDSSVYKHGYGNNLPYHRRTSGKHHNQGKRRSGRIRSHSPSNGPGRKNIRL</sequence>
<accession>A0A224Y9V0</accession>
<proteinExistence type="predicted"/>
<name>A0A224Y9V0_9ACAR</name>
<dbReference type="EMBL" id="GFPF01003321">
    <property type="protein sequence ID" value="MAA14467.1"/>
    <property type="molecule type" value="Transcribed_RNA"/>
</dbReference>
<feature type="compositionally biased region" description="Basic residues" evidence="1">
    <location>
        <begin position="68"/>
        <end position="89"/>
    </location>
</feature>
<evidence type="ECO:0000313" key="3">
    <source>
        <dbReference type="EMBL" id="MAA14467.1"/>
    </source>
</evidence>
<organism evidence="3">
    <name type="scientific">Rhipicephalus zambeziensis</name>
    <dbReference type="NCBI Taxonomy" id="60191"/>
    <lineage>
        <taxon>Eukaryota</taxon>
        <taxon>Metazoa</taxon>
        <taxon>Ecdysozoa</taxon>
        <taxon>Arthropoda</taxon>
        <taxon>Chelicerata</taxon>
        <taxon>Arachnida</taxon>
        <taxon>Acari</taxon>
        <taxon>Parasitiformes</taxon>
        <taxon>Ixodida</taxon>
        <taxon>Ixodoidea</taxon>
        <taxon>Ixodidae</taxon>
        <taxon>Rhipicephalinae</taxon>
        <taxon>Rhipicephalus</taxon>
        <taxon>Rhipicephalus</taxon>
    </lineage>
</organism>
<keyword evidence="2" id="KW-0732">Signal</keyword>
<reference evidence="3" key="1">
    <citation type="journal article" date="2017" name="Parasit. Vectors">
        <title>Sialotranscriptomics of Rhipicephalus zambeziensis reveals intricate expression profiles of secretory proteins and suggests tight temporal transcriptional regulation during blood-feeding.</title>
        <authorList>
            <person name="de Castro M.H."/>
            <person name="de Klerk D."/>
            <person name="Pienaar R."/>
            <person name="Rees D.J.G."/>
            <person name="Mans B.J."/>
        </authorList>
    </citation>
    <scope>NUCLEOTIDE SEQUENCE</scope>
    <source>
        <tissue evidence="3">Salivary glands</tissue>
    </source>
</reference>
<protein>
    <recommendedName>
        <fullName evidence="4">Secreted protein</fullName>
    </recommendedName>
</protein>
<feature type="signal peptide" evidence="2">
    <location>
        <begin position="1"/>
        <end position="17"/>
    </location>
</feature>
<evidence type="ECO:0008006" key="4">
    <source>
        <dbReference type="Google" id="ProtNLM"/>
    </source>
</evidence>
<feature type="region of interest" description="Disordered" evidence="1">
    <location>
        <begin position="62"/>
        <end position="103"/>
    </location>
</feature>
<dbReference type="AlphaFoldDB" id="A0A224Y9V0"/>
<evidence type="ECO:0000256" key="1">
    <source>
        <dbReference type="SAM" id="MobiDB-lite"/>
    </source>
</evidence>